<sequence length="54" mass="5792">MQCVLALLCALAALPAAHHTFTLPCLSLDMPPPTCLEACGHKLSPHMPLWCPLI</sequence>
<organism evidence="2 3">
    <name type="scientific">Vitis rotundifolia</name>
    <name type="common">Muscadine grape</name>
    <dbReference type="NCBI Taxonomy" id="103349"/>
    <lineage>
        <taxon>Eukaryota</taxon>
        <taxon>Viridiplantae</taxon>
        <taxon>Streptophyta</taxon>
        <taxon>Embryophyta</taxon>
        <taxon>Tracheophyta</taxon>
        <taxon>Spermatophyta</taxon>
        <taxon>Magnoliopsida</taxon>
        <taxon>eudicotyledons</taxon>
        <taxon>Gunneridae</taxon>
        <taxon>Pentapetalae</taxon>
        <taxon>rosids</taxon>
        <taxon>Vitales</taxon>
        <taxon>Vitaceae</taxon>
        <taxon>Viteae</taxon>
        <taxon>Vitis</taxon>
    </lineage>
</organism>
<reference evidence="2 3" key="1">
    <citation type="journal article" date="2023" name="BMC Biotechnol.">
        <title>Vitis rotundifolia cv Carlos genome sequencing.</title>
        <authorList>
            <person name="Huff M."/>
            <person name="Hulse-Kemp A."/>
            <person name="Scheffler B."/>
            <person name="Youngblood R."/>
            <person name="Simpson S."/>
            <person name="Babiker E."/>
            <person name="Staton M."/>
        </authorList>
    </citation>
    <scope>NUCLEOTIDE SEQUENCE [LARGE SCALE GENOMIC DNA]</scope>
    <source>
        <tissue evidence="2">Leaf</tissue>
    </source>
</reference>
<dbReference type="EMBL" id="JARBHA010000002">
    <property type="protein sequence ID" value="KAJ9707084.1"/>
    <property type="molecule type" value="Genomic_DNA"/>
</dbReference>
<feature type="signal peptide" evidence="1">
    <location>
        <begin position="1"/>
        <end position="19"/>
    </location>
</feature>
<evidence type="ECO:0000313" key="3">
    <source>
        <dbReference type="Proteomes" id="UP001168098"/>
    </source>
</evidence>
<evidence type="ECO:0000313" key="2">
    <source>
        <dbReference type="EMBL" id="KAJ9707084.1"/>
    </source>
</evidence>
<comment type="caution">
    <text evidence="2">The sequence shown here is derived from an EMBL/GenBank/DDBJ whole genome shotgun (WGS) entry which is preliminary data.</text>
</comment>
<dbReference type="AlphaFoldDB" id="A0AA39AIY3"/>
<accession>A0AA39AIY3</accession>
<dbReference type="Proteomes" id="UP001168098">
    <property type="component" value="Unassembled WGS sequence"/>
</dbReference>
<keyword evidence="3" id="KW-1185">Reference proteome</keyword>
<protein>
    <submittedName>
        <fullName evidence="2">Uncharacterized protein</fullName>
    </submittedName>
</protein>
<evidence type="ECO:0000256" key="1">
    <source>
        <dbReference type="SAM" id="SignalP"/>
    </source>
</evidence>
<name>A0AA39AIY3_VITRO</name>
<keyword evidence="1" id="KW-0732">Signal</keyword>
<feature type="chain" id="PRO_5041450631" evidence="1">
    <location>
        <begin position="20"/>
        <end position="54"/>
    </location>
</feature>
<gene>
    <name evidence="2" type="ORF">PVL29_002187</name>
</gene>
<proteinExistence type="predicted"/>